<comment type="cofactor">
    <cofactor evidence="1 16">
        <name>pyridoxal 5'-phosphate</name>
        <dbReference type="ChEBI" id="CHEBI:597326"/>
    </cofactor>
</comment>
<comment type="pathway">
    <text evidence="4">Sphingolipid metabolism.</text>
</comment>
<dbReference type="InterPro" id="IPR015424">
    <property type="entry name" value="PyrdxlP-dep_Trfase"/>
</dbReference>
<comment type="subcellular location">
    <subcellularLocation>
        <location evidence="2">Endoplasmic reticulum membrane</location>
        <topology evidence="2">Single-pass membrane protein</topology>
    </subcellularLocation>
</comment>
<evidence type="ECO:0000256" key="12">
    <source>
        <dbReference type="ARBA" id="ARBA00022989"/>
    </source>
</evidence>
<dbReference type="Gene3D" id="3.90.1150.10">
    <property type="entry name" value="Aspartate Aminotransferase, domain 1"/>
    <property type="match status" value="1"/>
</dbReference>
<dbReference type="GeneTree" id="ENSGT00940000158513"/>
<feature type="domain" description="Aminotransferase class I/classII large" evidence="18">
    <location>
        <begin position="161"/>
        <end position="520"/>
    </location>
</feature>
<evidence type="ECO:0000256" key="9">
    <source>
        <dbReference type="ARBA" id="ARBA00022824"/>
    </source>
</evidence>
<dbReference type="Proteomes" id="UP000314987">
    <property type="component" value="Unassembled WGS sequence"/>
</dbReference>
<dbReference type="RefSeq" id="XP_027696240.1">
    <property type="nucleotide sequence ID" value="XM_027840439.1"/>
</dbReference>
<evidence type="ECO:0000256" key="2">
    <source>
        <dbReference type="ARBA" id="ARBA00004389"/>
    </source>
</evidence>
<dbReference type="GO" id="GO:0030170">
    <property type="term" value="F:pyridoxal phosphate binding"/>
    <property type="evidence" value="ECO:0007669"/>
    <property type="project" value="InterPro"/>
</dbReference>
<evidence type="ECO:0000256" key="3">
    <source>
        <dbReference type="ARBA" id="ARBA00004760"/>
    </source>
</evidence>
<keyword evidence="12" id="KW-1133">Transmembrane helix</keyword>
<dbReference type="GO" id="GO:0005789">
    <property type="term" value="C:endoplasmic reticulum membrane"/>
    <property type="evidence" value="ECO:0007669"/>
    <property type="project" value="UniProtKB-SubCell"/>
</dbReference>
<evidence type="ECO:0000313" key="19">
    <source>
        <dbReference type="Ensembl" id="ENSVURP00010009500.1"/>
    </source>
</evidence>
<evidence type="ECO:0000259" key="18">
    <source>
        <dbReference type="Pfam" id="PF00155"/>
    </source>
</evidence>
<dbReference type="InterPro" id="IPR001917">
    <property type="entry name" value="Aminotrans_II_pyridoxalP_BS"/>
</dbReference>
<comment type="pathway">
    <text evidence="3">Lipid metabolism; sphingolipid metabolism.</text>
</comment>
<dbReference type="GO" id="GO:0004758">
    <property type="term" value="F:serine C-palmitoyltransferase activity"/>
    <property type="evidence" value="ECO:0007669"/>
    <property type="project" value="UniProtKB-EC"/>
</dbReference>
<keyword evidence="14" id="KW-0472">Membrane</keyword>
<dbReference type="InterPro" id="IPR015422">
    <property type="entry name" value="PyrdxlP-dep_Trfase_small"/>
</dbReference>
<dbReference type="InterPro" id="IPR004839">
    <property type="entry name" value="Aminotransferase_I/II_large"/>
</dbReference>
<evidence type="ECO:0000256" key="8">
    <source>
        <dbReference type="ARBA" id="ARBA00022692"/>
    </source>
</evidence>
<keyword evidence="8" id="KW-0812">Transmembrane</keyword>
<dbReference type="Gene3D" id="3.40.640.10">
    <property type="entry name" value="Type I PLP-dependent aspartate aminotransferase-like (Major domain)"/>
    <property type="match status" value="1"/>
</dbReference>
<dbReference type="STRING" id="29139.ENSVURP00010009500"/>
<dbReference type="OMA" id="MFGSNAY"/>
<evidence type="ECO:0000256" key="7">
    <source>
        <dbReference type="ARBA" id="ARBA00022679"/>
    </source>
</evidence>
<reference evidence="20" key="1">
    <citation type="submission" date="2018-12" db="EMBL/GenBank/DDBJ databases">
        <authorList>
            <person name="Yazar S."/>
        </authorList>
    </citation>
    <scope>NUCLEOTIDE SEQUENCE [LARGE SCALE GENOMIC DNA]</scope>
</reference>
<evidence type="ECO:0000256" key="11">
    <source>
        <dbReference type="ARBA" id="ARBA00022919"/>
    </source>
</evidence>
<dbReference type="AlphaFoldDB" id="A0A4X2KJK3"/>
<dbReference type="Pfam" id="PF00155">
    <property type="entry name" value="Aminotran_1_2"/>
    <property type="match status" value="1"/>
</dbReference>
<evidence type="ECO:0000256" key="15">
    <source>
        <dbReference type="ARBA" id="ARBA00023315"/>
    </source>
</evidence>
<dbReference type="GO" id="GO:0046512">
    <property type="term" value="P:sphingosine biosynthetic process"/>
    <property type="evidence" value="ECO:0007669"/>
    <property type="project" value="Ensembl"/>
</dbReference>
<feature type="region of interest" description="Disordered" evidence="17">
    <location>
        <begin position="1"/>
        <end position="31"/>
    </location>
</feature>
<dbReference type="OrthoDB" id="65434at2759"/>
<dbReference type="GO" id="GO:0017059">
    <property type="term" value="C:serine palmitoyltransferase complex"/>
    <property type="evidence" value="ECO:0007669"/>
    <property type="project" value="Ensembl"/>
</dbReference>
<evidence type="ECO:0000256" key="5">
    <source>
        <dbReference type="ARBA" id="ARBA00008392"/>
    </source>
</evidence>
<name>A0A4X2KJK3_VOMUR</name>
<evidence type="ECO:0000256" key="16">
    <source>
        <dbReference type="RuleBase" id="RU003693"/>
    </source>
</evidence>
<dbReference type="SUPFAM" id="SSF53383">
    <property type="entry name" value="PLP-dependent transferases"/>
    <property type="match status" value="1"/>
</dbReference>
<evidence type="ECO:0000256" key="14">
    <source>
        <dbReference type="ARBA" id="ARBA00023136"/>
    </source>
</evidence>
<evidence type="ECO:0000256" key="13">
    <source>
        <dbReference type="ARBA" id="ARBA00023098"/>
    </source>
</evidence>
<evidence type="ECO:0000256" key="17">
    <source>
        <dbReference type="SAM" id="MobiDB-lite"/>
    </source>
</evidence>
<sequence>MANPGGGTVCNGKLHNHQKQSNGCQSGNHKRNGIIRETQENGKTHFYNKPFVESFEEVPMYAAIFTYLGYGIGTLFGYLRDFLRNHGIEKCNMAVERKEQKDFVPLYQDFENFYTRNLYMRIRDNWNRPICSVPGPTFDVMERVTDDYNWTFKFTGRIIQDVINVGSYNYLGFAENSNESLTTVRNVLKKYGVGVCSSRQEMGNTDKLEELEDLVAQFLGVEAAMVFGMGFATNSMNIPALVGKGCLILSDELNHTSIILGARLSKATIRTFKHNNMQSLEKLLREAVIYGQPRSRRAWKKILILVEGIYSMEGSIVRLPEIIALKKKYKAYLYLDEAHSIGSLGPRGQGVVDYFGMDPYDVDVLMGTFTKSFGAAGGYIAGRKDLVDYLRVYSHSAVYATSMSAPIAEQIIRSMKSIMGLDGTTNGIQRIQQLAQNTRYFRKRLNEMGFIIYGNQESPVIPLLLYLPSKVAAFARILLQRKIGVVVVGFPATPIIEARARFCMSSSHTQEMLDTVLKEIDEIGNLLRLKYSRHKKSARPELLDETSFELED</sequence>
<evidence type="ECO:0000256" key="4">
    <source>
        <dbReference type="ARBA" id="ARBA00004991"/>
    </source>
</evidence>
<keyword evidence="13" id="KW-0443">Lipid metabolism</keyword>
<reference evidence="19" key="2">
    <citation type="submission" date="2025-08" db="UniProtKB">
        <authorList>
            <consortium name="Ensembl"/>
        </authorList>
    </citation>
    <scope>IDENTIFICATION</scope>
</reference>
<dbReference type="Ensembl" id="ENSVURT00010010779.1">
    <property type="protein sequence ID" value="ENSVURP00010009500.1"/>
    <property type="gene ID" value="ENSVURG00010007353.1"/>
</dbReference>
<protein>
    <recommendedName>
        <fullName evidence="6">serine C-palmitoyltransferase</fullName>
        <ecNumber evidence="6">2.3.1.50</ecNumber>
    </recommendedName>
</protein>
<evidence type="ECO:0000256" key="10">
    <source>
        <dbReference type="ARBA" id="ARBA00022898"/>
    </source>
</evidence>
<dbReference type="InterPro" id="IPR050087">
    <property type="entry name" value="AON_synthase_class-II"/>
</dbReference>
<dbReference type="PROSITE" id="PS00599">
    <property type="entry name" value="AA_TRANSFER_CLASS_2"/>
    <property type="match status" value="1"/>
</dbReference>
<keyword evidence="10 16" id="KW-0663">Pyridoxal phosphate</keyword>
<evidence type="ECO:0000313" key="20">
    <source>
        <dbReference type="Proteomes" id="UP000314987"/>
    </source>
</evidence>
<accession>A0A4X2KJK3</accession>
<evidence type="ECO:0000256" key="1">
    <source>
        <dbReference type="ARBA" id="ARBA00001933"/>
    </source>
</evidence>
<dbReference type="CDD" id="cd06454">
    <property type="entry name" value="KBL_like"/>
    <property type="match status" value="1"/>
</dbReference>
<evidence type="ECO:0000256" key="6">
    <source>
        <dbReference type="ARBA" id="ARBA00013220"/>
    </source>
</evidence>
<dbReference type="InterPro" id="IPR015421">
    <property type="entry name" value="PyrdxlP-dep_Trfase_major"/>
</dbReference>
<dbReference type="FunFam" id="3.90.1150.10:FF:000004">
    <property type="entry name" value="2-amino-3-ketobutyrate coenzyme A ligase"/>
    <property type="match status" value="1"/>
</dbReference>
<keyword evidence="7" id="KW-0808">Transferase</keyword>
<dbReference type="GO" id="GO:0046513">
    <property type="term" value="P:ceramide biosynthetic process"/>
    <property type="evidence" value="ECO:0007669"/>
    <property type="project" value="TreeGrafter"/>
</dbReference>
<organism evidence="19 20">
    <name type="scientific">Vombatus ursinus</name>
    <name type="common">Common wombat</name>
    <dbReference type="NCBI Taxonomy" id="29139"/>
    <lineage>
        <taxon>Eukaryota</taxon>
        <taxon>Metazoa</taxon>
        <taxon>Chordata</taxon>
        <taxon>Craniata</taxon>
        <taxon>Vertebrata</taxon>
        <taxon>Euteleostomi</taxon>
        <taxon>Mammalia</taxon>
        <taxon>Metatheria</taxon>
        <taxon>Diprotodontia</taxon>
        <taxon>Vombatidae</taxon>
        <taxon>Vombatus</taxon>
    </lineage>
</organism>
<dbReference type="EC" id="2.3.1.50" evidence="6"/>
<keyword evidence="15" id="KW-0012">Acyltransferase</keyword>
<keyword evidence="20" id="KW-1185">Reference proteome</keyword>
<comment type="similarity">
    <text evidence="5 16">Belongs to the class-II pyridoxal-phosphate-dependent aminotransferase family.</text>
</comment>
<dbReference type="CTD" id="55304"/>
<gene>
    <name evidence="19" type="primary">SPTLC3</name>
</gene>
<proteinExistence type="inferred from homology"/>
<keyword evidence="11" id="KW-0746">Sphingolipid metabolism</keyword>
<dbReference type="FunFam" id="3.40.640.10:FF:000047">
    <property type="entry name" value="serine palmitoyltransferase 2 isoform X1"/>
    <property type="match status" value="1"/>
</dbReference>
<reference evidence="19" key="3">
    <citation type="submission" date="2025-09" db="UniProtKB">
        <authorList>
            <consortium name="Ensembl"/>
        </authorList>
    </citation>
    <scope>IDENTIFICATION</scope>
</reference>
<dbReference type="GeneID" id="114026716"/>
<dbReference type="PANTHER" id="PTHR13693">
    <property type="entry name" value="CLASS II AMINOTRANSFERASE/8-AMINO-7-OXONONANOATE SYNTHASE"/>
    <property type="match status" value="1"/>
</dbReference>
<keyword evidence="9" id="KW-0256">Endoplasmic reticulum</keyword>
<dbReference type="PANTHER" id="PTHR13693:SF56">
    <property type="entry name" value="SERINE PALMITOYLTRANSFERASE 3"/>
    <property type="match status" value="1"/>
</dbReference>